<reference evidence="1 2" key="1">
    <citation type="submission" date="2021-01" db="EMBL/GenBank/DDBJ databases">
        <title>Whole genome shotgun sequence of Planotetraspora mira NBRC 15435.</title>
        <authorList>
            <person name="Komaki H."/>
            <person name="Tamura T."/>
        </authorList>
    </citation>
    <scope>NUCLEOTIDE SEQUENCE [LARGE SCALE GENOMIC DNA]</scope>
    <source>
        <strain evidence="1 2">NBRC 15435</strain>
    </source>
</reference>
<dbReference type="AntiFam" id="ANF00185">
    <property type="entry name" value="Shadow ORF (opposite ybhD)"/>
</dbReference>
<dbReference type="AlphaFoldDB" id="A0A8J3TKP1"/>
<organism evidence="1 2">
    <name type="scientific">Planotetraspora mira</name>
    <dbReference type="NCBI Taxonomy" id="58121"/>
    <lineage>
        <taxon>Bacteria</taxon>
        <taxon>Bacillati</taxon>
        <taxon>Actinomycetota</taxon>
        <taxon>Actinomycetes</taxon>
        <taxon>Streptosporangiales</taxon>
        <taxon>Streptosporangiaceae</taxon>
        <taxon>Planotetraspora</taxon>
    </lineage>
</organism>
<accession>A0A8J3TKP1</accession>
<sequence>MGRPADVVENLAGLDEEGGAGRGELDVVGAAVQQSHPEFTFETLHLLTQGGLDDVLAKGCPAEVQFLSQRHEIAELA</sequence>
<protein>
    <submittedName>
        <fullName evidence="1">Uncharacterized protein</fullName>
    </submittedName>
</protein>
<evidence type="ECO:0000313" key="1">
    <source>
        <dbReference type="EMBL" id="GII28198.1"/>
    </source>
</evidence>
<dbReference type="Proteomes" id="UP000650628">
    <property type="component" value="Unassembled WGS sequence"/>
</dbReference>
<evidence type="ECO:0000313" key="2">
    <source>
        <dbReference type="Proteomes" id="UP000650628"/>
    </source>
</evidence>
<comment type="caution">
    <text evidence="1">The sequence shown here is derived from an EMBL/GenBank/DDBJ whole genome shotgun (WGS) entry which is preliminary data.</text>
</comment>
<name>A0A8J3TKP1_9ACTN</name>
<keyword evidence="2" id="KW-1185">Reference proteome</keyword>
<gene>
    <name evidence="1" type="ORF">Pmi06nite_16400</name>
</gene>
<proteinExistence type="predicted"/>
<dbReference type="EMBL" id="BOOO01000008">
    <property type="protein sequence ID" value="GII28198.1"/>
    <property type="molecule type" value="Genomic_DNA"/>
</dbReference>